<organism evidence="1">
    <name type="scientific">uncultured Caudovirales phage</name>
    <dbReference type="NCBI Taxonomy" id="2100421"/>
    <lineage>
        <taxon>Viruses</taxon>
        <taxon>Duplodnaviria</taxon>
        <taxon>Heunggongvirae</taxon>
        <taxon>Uroviricota</taxon>
        <taxon>Caudoviricetes</taxon>
        <taxon>Peduoviridae</taxon>
        <taxon>Maltschvirus</taxon>
        <taxon>Maltschvirus maltsch</taxon>
    </lineage>
</organism>
<evidence type="ECO:0000313" key="1">
    <source>
        <dbReference type="EMBL" id="CAB4143470.1"/>
    </source>
</evidence>
<dbReference type="EMBL" id="LR796418">
    <property type="protein sequence ID" value="CAB4143470.1"/>
    <property type="molecule type" value="Genomic_DNA"/>
</dbReference>
<protein>
    <recommendedName>
        <fullName evidence="3">Nucleoside 2-deoxyribosyltransferase</fullName>
    </recommendedName>
</protein>
<dbReference type="SUPFAM" id="SSF52309">
    <property type="entry name" value="N-(deoxy)ribosyltransferase-like"/>
    <property type="match status" value="1"/>
</dbReference>
<name>A0A6J5MEE8_9CAUD</name>
<proteinExistence type="predicted"/>
<dbReference type="Gene3D" id="3.40.50.450">
    <property type="match status" value="1"/>
</dbReference>
<gene>
    <name evidence="1" type="ORF">UFOVP436_152</name>
    <name evidence="2" type="ORF">UFOVP784_152</name>
</gene>
<evidence type="ECO:0000313" key="2">
    <source>
        <dbReference type="EMBL" id="CAB4162859.1"/>
    </source>
</evidence>
<sequence>MQTRVFLSGAIEDVHSNFKYSWRDEATALLDHRGFKAVNPMDYALEEEDCEPKEIVDKNLFLQKSCDIILVEYRLLYRAYIGTDFEMTWAHLNNQPVIVWAHQDLQHRIYLKFLATKLADTLEEAVEYISNTYPSNK</sequence>
<evidence type="ECO:0008006" key="3">
    <source>
        <dbReference type="Google" id="ProtNLM"/>
    </source>
</evidence>
<reference evidence="1" key="1">
    <citation type="submission" date="2020-04" db="EMBL/GenBank/DDBJ databases">
        <authorList>
            <person name="Chiriac C."/>
            <person name="Salcher M."/>
            <person name="Ghai R."/>
            <person name="Kavagutti S V."/>
        </authorList>
    </citation>
    <scope>NUCLEOTIDE SEQUENCE</scope>
</reference>
<dbReference type="EMBL" id="LR796737">
    <property type="protein sequence ID" value="CAB4162859.1"/>
    <property type="molecule type" value="Genomic_DNA"/>
</dbReference>
<accession>A0A6J5MEE8</accession>